<keyword evidence="3" id="KW-1185">Reference proteome</keyword>
<name>A0AAV1F8D5_XYRNO</name>
<dbReference type="EMBL" id="OY660868">
    <property type="protein sequence ID" value="CAJ1057305.1"/>
    <property type="molecule type" value="Genomic_DNA"/>
</dbReference>
<keyword evidence="1" id="KW-0175">Coiled coil</keyword>
<dbReference type="AlphaFoldDB" id="A0AAV1F8D5"/>
<evidence type="ECO:0000256" key="1">
    <source>
        <dbReference type="SAM" id="Coils"/>
    </source>
</evidence>
<dbReference type="Proteomes" id="UP001178508">
    <property type="component" value="Chromosome 5"/>
</dbReference>
<proteinExistence type="predicted"/>
<evidence type="ECO:0000313" key="2">
    <source>
        <dbReference type="EMBL" id="CAJ1057305.1"/>
    </source>
</evidence>
<accession>A0AAV1F8D5</accession>
<evidence type="ECO:0000313" key="3">
    <source>
        <dbReference type="Proteomes" id="UP001178508"/>
    </source>
</evidence>
<sequence>MYLKINKLLKETESSNLELSSKLTSQEEDNKRLQEEVMELRAEKDHQNQLVEVSRKYLEAYNEGPIKHLQRSNEETNTEPFISDGENDAAEILQSAEEQMSQWRRLKQFRTPKYRYQSKQRRRLNMDQE</sequence>
<feature type="coiled-coil region" evidence="1">
    <location>
        <begin position="9"/>
        <end position="50"/>
    </location>
</feature>
<reference evidence="2" key="1">
    <citation type="submission" date="2023-08" db="EMBL/GenBank/DDBJ databases">
        <authorList>
            <person name="Alioto T."/>
            <person name="Alioto T."/>
            <person name="Gomez Garrido J."/>
        </authorList>
    </citation>
    <scope>NUCLEOTIDE SEQUENCE</scope>
</reference>
<organism evidence="2 3">
    <name type="scientific">Xyrichtys novacula</name>
    <name type="common">Pearly razorfish</name>
    <name type="synonym">Hemipteronotus novacula</name>
    <dbReference type="NCBI Taxonomy" id="13765"/>
    <lineage>
        <taxon>Eukaryota</taxon>
        <taxon>Metazoa</taxon>
        <taxon>Chordata</taxon>
        <taxon>Craniata</taxon>
        <taxon>Vertebrata</taxon>
        <taxon>Euteleostomi</taxon>
        <taxon>Actinopterygii</taxon>
        <taxon>Neopterygii</taxon>
        <taxon>Teleostei</taxon>
        <taxon>Neoteleostei</taxon>
        <taxon>Acanthomorphata</taxon>
        <taxon>Eupercaria</taxon>
        <taxon>Labriformes</taxon>
        <taxon>Labridae</taxon>
        <taxon>Xyrichtys</taxon>
    </lineage>
</organism>
<protein>
    <submittedName>
        <fullName evidence="2">Uncharacterized protein</fullName>
    </submittedName>
</protein>
<gene>
    <name evidence="2" type="ORF">XNOV1_A029101</name>
</gene>